<proteinExistence type="predicted"/>
<reference evidence="2" key="1">
    <citation type="submission" date="2021-01" db="EMBL/GenBank/DDBJ databases">
        <authorList>
            <person name="Kaushik A."/>
        </authorList>
    </citation>
    <scope>NUCLEOTIDE SEQUENCE</scope>
    <source>
        <strain evidence="2">AG2-2IIIB</strain>
    </source>
</reference>
<evidence type="ECO:0000256" key="1">
    <source>
        <dbReference type="SAM" id="MobiDB-lite"/>
    </source>
</evidence>
<comment type="caution">
    <text evidence="2">The sequence shown here is derived from an EMBL/GenBank/DDBJ whole genome shotgun (WGS) entry which is preliminary data.</text>
</comment>
<feature type="compositionally biased region" description="Low complexity" evidence="1">
    <location>
        <begin position="140"/>
        <end position="150"/>
    </location>
</feature>
<evidence type="ECO:0000313" key="3">
    <source>
        <dbReference type="Proteomes" id="UP000663843"/>
    </source>
</evidence>
<feature type="region of interest" description="Disordered" evidence="1">
    <location>
        <begin position="186"/>
        <end position="208"/>
    </location>
</feature>
<dbReference type="EMBL" id="CAJMWT010000905">
    <property type="protein sequence ID" value="CAE6362740.1"/>
    <property type="molecule type" value="Genomic_DNA"/>
</dbReference>
<feature type="compositionally biased region" description="Pro residues" evidence="1">
    <location>
        <begin position="151"/>
        <end position="166"/>
    </location>
</feature>
<dbReference type="Proteomes" id="UP000663843">
    <property type="component" value="Unassembled WGS sequence"/>
</dbReference>
<evidence type="ECO:0000313" key="2">
    <source>
        <dbReference type="EMBL" id="CAE6362740.1"/>
    </source>
</evidence>
<feature type="compositionally biased region" description="Polar residues" evidence="1">
    <location>
        <begin position="1"/>
        <end position="10"/>
    </location>
</feature>
<gene>
    <name evidence="2" type="ORF">RDB_LOCUS13204</name>
</gene>
<sequence length="300" mass="32328">MNSSSTTNPRRTGAQEQVVRVPGYLRVTKSSQQKQRPRVGQTTNPKPPAPKKNASSIPQCAVRPSTPKPFNPSKTGSQVARASPKGATPTSAKRRENRALASTIESITSAEPSPLRASRPRAASRDTPTPVFGLLEPQYLSCPPLSLQTPPSTPPNSPPQSPPQPTEYPLALKHGHFDTASIYQRRSRASRMTPPQSPKNSPKPEHGCIDTAAIYSPEGNVGSYRPRAGPRRMVLAASHDSQADKDLLAVLDAPTLDPIESLGWDSKIQLDEVSLAALIDMCDVFKSYGLEHELISAAHS</sequence>
<organism evidence="2 3">
    <name type="scientific">Rhizoctonia solani</name>
    <dbReference type="NCBI Taxonomy" id="456999"/>
    <lineage>
        <taxon>Eukaryota</taxon>
        <taxon>Fungi</taxon>
        <taxon>Dikarya</taxon>
        <taxon>Basidiomycota</taxon>
        <taxon>Agaricomycotina</taxon>
        <taxon>Agaricomycetes</taxon>
        <taxon>Cantharellales</taxon>
        <taxon>Ceratobasidiaceae</taxon>
        <taxon>Rhizoctonia</taxon>
    </lineage>
</organism>
<feature type="compositionally biased region" description="Low complexity" evidence="1">
    <location>
        <begin position="109"/>
        <end position="128"/>
    </location>
</feature>
<accession>A0A8H2ZZX0</accession>
<protein>
    <submittedName>
        <fullName evidence="2">Uncharacterized protein</fullName>
    </submittedName>
</protein>
<dbReference type="OrthoDB" id="2322499at2759"/>
<dbReference type="AlphaFoldDB" id="A0A8H2ZZX0"/>
<name>A0A8H2ZZX0_9AGAM</name>
<feature type="region of interest" description="Disordered" evidence="1">
    <location>
        <begin position="1"/>
        <end position="170"/>
    </location>
</feature>